<gene>
    <name evidence="2" type="ORF">jhhlp_007773</name>
</gene>
<evidence type="ECO:0000313" key="3">
    <source>
        <dbReference type="Proteomes" id="UP000233524"/>
    </source>
</evidence>
<organism evidence="2 3">
    <name type="scientific">Lomentospora prolificans</name>
    <dbReference type="NCBI Taxonomy" id="41688"/>
    <lineage>
        <taxon>Eukaryota</taxon>
        <taxon>Fungi</taxon>
        <taxon>Dikarya</taxon>
        <taxon>Ascomycota</taxon>
        <taxon>Pezizomycotina</taxon>
        <taxon>Sordariomycetes</taxon>
        <taxon>Hypocreomycetidae</taxon>
        <taxon>Microascales</taxon>
        <taxon>Microascaceae</taxon>
        <taxon>Lomentospora</taxon>
    </lineage>
</organism>
<accession>A0A2N3N0I5</accession>
<proteinExistence type="predicted"/>
<dbReference type="VEuPathDB" id="FungiDB:jhhlp_007773"/>
<dbReference type="Proteomes" id="UP000233524">
    <property type="component" value="Unassembled WGS sequence"/>
</dbReference>
<reference evidence="2 3" key="1">
    <citation type="journal article" date="2017" name="G3 (Bethesda)">
        <title>First Draft Genome Sequence of the Pathogenic Fungus Lomentospora prolificans (Formerly Scedosporium prolificans).</title>
        <authorList>
            <person name="Luo R."/>
            <person name="Zimin A."/>
            <person name="Workman R."/>
            <person name="Fan Y."/>
            <person name="Pertea G."/>
            <person name="Grossman N."/>
            <person name="Wear M.P."/>
            <person name="Jia B."/>
            <person name="Miller H."/>
            <person name="Casadevall A."/>
            <person name="Timp W."/>
            <person name="Zhang S.X."/>
            <person name="Salzberg S.L."/>
        </authorList>
    </citation>
    <scope>NUCLEOTIDE SEQUENCE [LARGE SCALE GENOMIC DNA]</scope>
    <source>
        <strain evidence="2 3">JHH-5317</strain>
    </source>
</reference>
<evidence type="ECO:0000256" key="1">
    <source>
        <dbReference type="SAM" id="SignalP"/>
    </source>
</evidence>
<dbReference type="EMBL" id="NLAX01001139">
    <property type="protein sequence ID" value="PKS05940.1"/>
    <property type="molecule type" value="Genomic_DNA"/>
</dbReference>
<feature type="signal peptide" evidence="1">
    <location>
        <begin position="1"/>
        <end position="17"/>
    </location>
</feature>
<dbReference type="InterPro" id="IPR045469">
    <property type="entry name" value="Nis1"/>
</dbReference>
<dbReference type="InParanoid" id="A0A2N3N0I5"/>
<keyword evidence="1" id="KW-0732">Signal</keyword>
<dbReference type="Pfam" id="PF19271">
    <property type="entry name" value="Nis1"/>
    <property type="match status" value="1"/>
</dbReference>
<sequence length="144" mass="15407">MHFRSSLVAALATTVSARIHGISFPKTIKAGEEITAYIGSANYIQSVYDVAIAFGINPSEAAYPGTLGPVFGSFYLGPERSNQLENIPQPVTLPDNLQEGEYVIGASLLSLYGASVTPVLAGYNVTITIGEETSEEYVNSWDQE</sequence>
<feature type="chain" id="PRO_5014645522" evidence="1">
    <location>
        <begin position="18"/>
        <end position="144"/>
    </location>
</feature>
<name>A0A2N3N0I5_9PEZI</name>
<keyword evidence="3" id="KW-1185">Reference proteome</keyword>
<protein>
    <submittedName>
        <fullName evidence="2">Uncharacterized protein</fullName>
    </submittedName>
</protein>
<comment type="caution">
    <text evidence="2">The sequence shown here is derived from an EMBL/GenBank/DDBJ whole genome shotgun (WGS) entry which is preliminary data.</text>
</comment>
<dbReference type="AlphaFoldDB" id="A0A2N3N0I5"/>
<dbReference type="OrthoDB" id="3913322at2759"/>
<evidence type="ECO:0000313" key="2">
    <source>
        <dbReference type="EMBL" id="PKS05940.1"/>
    </source>
</evidence>